<keyword evidence="4" id="KW-0762">Sugar transport</keyword>
<dbReference type="GO" id="GO:0005737">
    <property type="term" value="C:cytoplasm"/>
    <property type="evidence" value="ECO:0007669"/>
    <property type="project" value="UniProtKB-SubCell"/>
</dbReference>
<keyword evidence="2" id="KW-0813">Transport</keyword>
<protein>
    <submittedName>
        <fullName evidence="8">PTS mannose/fructose/sorbose transporter subunit IIB</fullName>
    </submittedName>
</protein>
<evidence type="ECO:0000256" key="1">
    <source>
        <dbReference type="ARBA" id="ARBA00004496"/>
    </source>
</evidence>
<organism evidence="8 9">
    <name type="scientific">Enterococcus faecium</name>
    <name type="common">Streptococcus faecium</name>
    <dbReference type="NCBI Taxonomy" id="1352"/>
    <lineage>
        <taxon>Bacteria</taxon>
        <taxon>Bacillati</taxon>
        <taxon>Bacillota</taxon>
        <taxon>Bacilli</taxon>
        <taxon>Lactobacillales</taxon>
        <taxon>Enterococcaceae</taxon>
        <taxon>Enterococcus</taxon>
    </lineage>
</organism>
<evidence type="ECO:0000256" key="5">
    <source>
        <dbReference type="ARBA" id="ARBA00022679"/>
    </source>
</evidence>
<evidence type="ECO:0000256" key="6">
    <source>
        <dbReference type="ARBA" id="ARBA00022683"/>
    </source>
</evidence>
<evidence type="ECO:0000313" key="9">
    <source>
        <dbReference type="Proteomes" id="UP000191171"/>
    </source>
</evidence>
<dbReference type="Gene3D" id="3.40.35.10">
    <property type="entry name" value="Phosphotransferase system, sorbose subfamily IIB component"/>
    <property type="match status" value="1"/>
</dbReference>
<accession>A0A1S8J8I7</accession>
<dbReference type="AlphaFoldDB" id="A0A1S8J8I7"/>
<keyword evidence="7" id="KW-0418">Kinase</keyword>
<dbReference type="GO" id="GO:0009401">
    <property type="term" value="P:phosphoenolpyruvate-dependent sugar phosphotransferase system"/>
    <property type="evidence" value="ECO:0007669"/>
    <property type="project" value="UniProtKB-KW"/>
</dbReference>
<comment type="caution">
    <text evidence="8">The sequence shown here is derived from an EMBL/GenBank/DDBJ whole genome shotgun (WGS) entry which is preliminary data.</text>
</comment>
<evidence type="ECO:0000256" key="2">
    <source>
        <dbReference type="ARBA" id="ARBA00022448"/>
    </source>
</evidence>
<keyword evidence="3" id="KW-0963">Cytoplasm</keyword>
<dbReference type="InterPro" id="IPR004720">
    <property type="entry name" value="PTS_IIB_sorbose-sp"/>
</dbReference>
<gene>
    <name evidence="8" type="ORF">B1P95_13185</name>
</gene>
<dbReference type="InterPro" id="IPR036667">
    <property type="entry name" value="PTS_IIB_sorbose-sp_sf"/>
</dbReference>
<dbReference type="SUPFAM" id="SSF52728">
    <property type="entry name" value="PTS IIb component"/>
    <property type="match status" value="1"/>
</dbReference>
<evidence type="ECO:0000256" key="4">
    <source>
        <dbReference type="ARBA" id="ARBA00022597"/>
    </source>
</evidence>
<evidence type="ECO:0000313" key="8">
    <source>
        <dbReference type="EMBL" id="OOL80043.1"/>
    </source>
</evidence>
<dbReference type="CDD" id="cd00001">
    <property type="entry name" value="PTS_IIB_man"/>
    <property type="match status" value="1"/>
</dbReference>
<dbReference type="GO" id="GO:0016301">
    <property type="term" value="F:kinase activity"/>
    <property type="evidence" value="ECO:0007669"/>
    <property type="project" value="UniProtKB-KW"/>
</dbReference>
<name>A0A1S8J8I7_ENTFC</name>
<comment type="subcellular location">
    <subcellularLocation>
        <location evidence="1">Cytoplasm</location>
    </subcellularLocation>
</comment>
<dbReference type="PROSITE" id="PS51101">
    <property type="entry name" value="PTS_EIIB_TYPE_4"/>
    <property type="match status" value="1"/>
</dbReference>
<sequence>MLNMDEKMKGIIHVRIDDRMIHGQVATQWTNQLSANRIMVINNEVANDDVKKAVVRLAAPPNVRTSIITREVAVKNILSGKYEGQKVLIVAVSPIDVKFLIDNGLPITSVNVGNLSRRNGTERIRPTINITEEEREAFKELISDGVEVTVIQTPRDSKEFLKDFIY</sequence>
<dbReference type="EMBL" id="MVGJ01000095">
    <property type="protein sequence ID" value="OOL80043.1"/>
    <property type="molecule type" value="Genomic_DNA"/>
</dbReference>
<dbReference type="GO" id="GO:0008982">
    <property type="term" value="F:protein-N(PI)-phosphohistidine-sugar phosphotransferase activity"/>
    <property type="evidence" value="ECO:0007669"/>
    <property type="project" value="InterPro"/>
</dbReference>
<reference evidence="8 9" key="1">
    <citation type="submission" date="2017-02" db="EMBL/GenBank/DDBJ databases">
        <title>Clonality and virulence of isolates of VRE in Hematopoietic Stem Cell Transplanted (HSCT) patients.</title>
        <authorList>
            <person name="Marchi A.P."/>
            <person name="Martins R.C."/>
            <person name="Marie S.K."/>
            <person name="Levin A.S."/>
            <person name="Costa S.F."/>
        </authorList>
    </citation>
    <scope>NUCLEOTIDE SEQUENCE [LARGE SCALE GENOMIC DNA]</scope>
    <source>
        <strain evidence="8 9">LIM1759</strain>
    </source>
</reference>
<proteinExistence type="predicted"/>
<keyword evidence="6" id="KW-0598">Phosphotransferase system</keyword>
<dbReference type="Proteomes" id="UP000191171">
    <property type="component" value="Unassembled WGS sequence"/>
</dbReference>
<keyword evidence="5" id="KW-0808">Transferase</keyword>
<evidence type="ECO:0000256" key="3">
    <source>
        <dbReference type="ARBA" id="ARBA00022490"/>
    </source>
</evidence>
<evidence type="ECO:0000256" key="7">
    <source>
        <dbReference type="ARBA" id="ARBA00022777"/>
    </source>
</evidence>
<dbReference type="Pfam" id="PF03830">
    <property type="entry name" value="PTSIIB_sorb"/>
    <property type="match status" value="1"/>
</dbReference>